<keyword evidence="3" id="KW-1185">Reference proteome</keyword>
<feature type="compositionally biased region" description="Basic residues" evidence="1">
    <location>
        <begin position="207"/>
        <end position="216"/>
    </location>
</feature>
<evidence type="ECO:0000256" key="1">
    <source>
        <dbReference type="SAM" id="MobiDB-lite"/>
    </source>
</evidence>
<protein>
    <submittedName>
        <fullName evidence="2">Uncharacterized protein</fullName>
    </submittedName>
</protein>
<comment type="caution">
    <text evidence="2">The sequence shown here is derived from an EMBL/GenBank/DDBJ whole genome shotgun (WGS) entry which is preliminary data.</text>
</comment>
<dbReference type="Proteomes" id="UP001066276">
    <property type="component" value="Chromosome 5"/>
</dbReference>
<organism evidence="2 3">
    <name type="scientific">Pleurodeles waltl</name>
    <name type="common">Iberian ribbed newt</name>
    <dbReference type="NCBI Taxonomy" id="8319"/>
    <lineage>
        <taxon>Eukaryota</taxon>
        <taxon>Metazoa</taxon>
        <taxon>Chordata</taxon>
        <taxon>Craniata</taxon>
        <taxon>Vertebrata</taxon>
        <taxon>Euteleostomi</taxon>
        <taxon>Amphibia</taxon>
        <taxon>Batrachia</taxon>
        <taxon>Caudata</taxon>
        <taxon>Salamandroidea</taxon>
        <taxon>Salamandridae</taxon>
        <taxon>Pleurodelinae</taxon>
        <taxon>Pleurodeles</taxon>
    </lineage>
</organism>
<gene>
    <name evidence="2" type="ORF">NDU88_002603</name>
</gene>
<dbReference type="EMBL" id="JANPWB010000009">
    <property type="protein sequence ID" value="KAJ1149798.1"/>
    <property type="molecule type" value="Genomic_DNA"/>
</dbReference>
<feature type="compositionally biased region" description="Pro residues" evidence="1">
    <location>
        <begin position="1"/>
        <end position="10"/>
    </location>
</feature>
<accession>A0AAV7RCG9</accession>
<feature type="compositionally biased region" description="Basic and acidic residues" evidence="1">
    <location>
        <begin position="95"/>
        <end position="106"/>
    </location>
</feature>
<evidence type="ECO:0000313" key="2">
    <source>
        <dbReference type="EMBL" id="KAJ1149798.1"/>
    </source>
</evidence>
<sequence length="240" mass="25691">MEASLPPSPAKPDQEEASTEDREQGLPASLEMGENKLSQGREPGPVNQQASEVSAPKTHQEHNQPSAAAGNPAPKTTRPKLDPNANAKVNALLKASREEAQQRPEPTRSSTPKGPASKGQKTPGPSPVERQATTDPTLEPPTVVDTATPPEATATVGTLNPEETPEEEAPKDPLPPEFQRESELMPLTETKEGEETKASAKDPAKAKGMKKGKQPKKREDSSGDEEEIGEARNQVRSQRL</sequence>
<feature type="compositionally biased region" description="Basic and acidic residues" evidence="1">
    <location>
        <begin position="178"/>
        <end position="205"/>
    </location>
</feature>
<dbReference type="AlphaFoldDB" id="A0AAV7RCG9"/>
<evidence type="ECO:0000313" key="3">
    <source>
        <dbReference type="Proteomes" id="UP001066276"/>
    </source>
</evidence>
<name>A0AAV7RCG9_PLEWA</name>
<reference evidence="2" key="1">
    <citation type="journal article" date="2022" name="bioRxiv">
        <title>Sequencing and chromosome-scale assembly of the giantPleurodeles waltlgenome.</title>
        <authorList>
            <person name="Brown T."/>
            <person name="Elewa A."/>
            <person name="Iarovenko S."/>
            <person name="Subramanian E."/>
            <person name="Araus A.J."/>
            <person name="Petzold A."/>
            <person name="Susuki M."/>
            <person name="Suzuki K.-i.T."/>
            <person name="Hayashi T."/>
            <person name="Toyoda A."/>
            <person name="Oliveira C."/>
            <person name="Osipova E."/>
            <person name="Leigh N.D."/>
            <person name="Simon A."/>
            <person name="Yun M.H."/>
        </authorList>
    </citation>
    <scope>NUCLEOTIDE SEQUENCE</scope>
    <source>
        <strain evidence="2">20211129_DDA</strain>
        <tissue evidence="2">Liver</tissue>
    </source>
</reference>
<feature type="compositionally biased region" description="Low complexity" evidence="1">
    <location>
        <begin position="84"/>
        <end position="94"/>
    </location>
</feature>
<proteinExistence type="predicted"/>
<feature type="region of interest" description="Disordered" evidence="1">
    <location>
        <begin position="1"/>
        <end position="240"/>
    </location>
</feature>